<keyword evidence="4" id="KW-1185">Reference proteome</keyword>
<dbReference type="EMBL" id="CP017420">
    <property type="protein sequence ID" value="AOV02772.1"/>
    <property type="molecule type" value="Genomic_DNA"/>
</dbReference>
<gene>
    <name evidence="3" type="ORF">BI380_16210</name>
</gene>
<dbReference type="InterPro" id="IPR014819">
    <property type="entry name" value="PriCT_2"/>
</dbReference>
<dbReference type="Proteomes" id="UP000095607">
    <property type="component" value="Chromosome"/>
</dbReference>
<evidence type="ECO:0000313" key="3">
    <source>
        <dbReference type="EMBL" id="AOV02772.1"/>
    </source>
</evidence>
<reference evidence="3 4" key="1">
    <citation type="submission" date="2016-09" db="EMBL/GenBank/DDBJ databases">
        <title>Complete genome sequence of Deltia acidovorans CM13 isolated from murine proximal colonic tissue.</title>
        <authorList>
            <person name="Saffarian A."/>
        </authorList>
    </citation>
    <scope>NUCLEOTIDE SEQUENCE [LARGE SCALE GENOMIC DNA]</scope>
    <source>
        <strain evidence="3 4">CM13</strain>
    </source>
</reference>
<feature type="domain" description="Primase C-terminal 2" evidence="2">
    <location>
        <begin position="5"/>
        <end position="75"/>
    </location>
</feature>
<keyword evidence="1" id="KW-0175">Coiled coil</keyword>
<proteinExistence type="predicted"/>
<sequence>MTDRIRDALQYLNHDDREVWIMAGMAIKAEIGESGFDLWDEWSRRADSYDPKAARSSWRSFRGSGVTVGSLFHEASAAGWKPRDDVDFQPLTEAQLQAQQEAREARIAAEQAQRRQDQEKAARKAGWILHQCKHEQHAYLHSKGWPEATGSVWWAAEDSNLLCIPMRVGSALVGVQMIDRKGEKKYLRGQRTSGASYCIDNSGPGALDWWVEGYATGLSLRDCLQALRMRYRIHICFSAGNLKRMANRGVVVADNDASGTGEAAAKATGLPYFLPPQGDFNDMHRKDGAFRASQALRRWLSQARTEAVM</sequence>
<protein>
    <recommendedName>
        <fullName evidence="2">Primase C-terminal 2 domain-containing protein</fullName>
    </recommendedName>
</protein>
<dbReference type="RefSeq" id="WP_052734039.1">
    <property type="nucleotide sequence ID" value="NZ_CBCSDN010000052.1"/>
</dbReference>
<feature type="coiled-coil region" evidence="1">
    <location>
        <begin position="91"/>
        <end position="122"/>
    </location>
</feature>
<evidence type="ECO:0000313" key="4">
    <source>
        <dbReference type="Proteomes" id="UP000095607"/>
    </source>
</evidence>
<name>A0ABN4SKM3_9BURK</name>
<dbReference type="Pfam" id="PF08707">
    <property type="entry name" value="PriCT_2"/>
    <property type="match status" value="1"/>
</dbReference>
<evidence type="ECO:0000259" key="2">
    <source>
        <dbReference type="Pfam" id="PF08707"/>
    </source>
</evidence>
<accession>A0ABN4SKM3</accession>
<evidence type="ECO:0000256" key="1">
    <source>
        <dbReference type="SAM" id="Coils"/>
    </source>
</evidence>
<organism evidence="3 4">
    <name type="scientific">Delftia tsuruhatensis</name>
    <dbReference type="NCBI Taxonomy" id="180282"/>
    <lineage>
        <taxon>Bacteria</taxon>
        <taxon>Pseudomonadati</taxon>
        <taxon>Pseudomonadota</taxon>
        <taxon>Betaproteobacteria</taxon>
        <taxon>Burkholderiales</taxon>
        <taxon>Comamonadaceae</taxon>
        <taxon>Delftia</taxon>
    </lineage>
</organism>